<feature type="compositionally biased region" description="Basic and acidic residues" evidence="1">
    <location>
        <begin position="765"/>
        <end position="776"/>
    </location>
</feature>
<reference evidence="3" key="2">
    <citation type="submission" date="2015-01" db="EMBL/GenBank/DDBJ databases">
        <title>Evolutionary Origins and Diversification of the Mycorrhizal Mutualists.</title>
        <authorList>
            <consortium name="DOE Joint Genome Institute"/>
            <consortium name="Mycorrhizal Genomics Consortium"/>
            <person name="Kohler A."/>
            <person name="Kuo A."/>
            <person name="Nagy L.G."/>
            <person name="Floudas D."/>
            <person name="Copeland A."/>
            <person name="Barry K.W."/>
            <person name="Cichocki N."/>
            <person name="Veneault-Fourrey C."/>
            <person name="LaButti K."/>
            <person name="Lindquist E.A."/>
            <person name="Lipzen A."/>
            <person name="Lundell T."/>
            <person name="Morin E."/>
            <person name="Murat C."/>
            <person name="Riley R."/>
            <person name="Ohm R."/>
            <person name="Sun H."/>
            <person name="Tunlid A."/>
            <person name="Henrissat B."/>
            <person name="Grigoriev I.V."/>
            <person name="Hibbett D.S."/>
            <person name="Martin F."/>
        </authorList>
    </citation>
    <scope>NUCLEOTIDE SEQUENCE [LARGE SCALE GENOMIC DNA]</scope>
    <source>
        <strain evidence="3">MUT 4182</strain>
    </source>
</reference>
<evidence type="ECO:0008006" key="4">
    <source>
        <dbReference type="Google" id="ProtNLM"/>
    </source>
</evidence>
<feature type="compositionally biased region" description="Low complexity" evidence="1">
    <location>
        <begin position="1059"/>
        <end position="1082"/>
    </location>
</feature>
<organism evidence="2 3">
    <name type="scientific">Tulasnella calospora MUT 4182</name>
    <dbReference type="NCBI Taxonomy" id="1051891"/>
    <lineage>
        <taxon>Eukaryota</taxon>
        <taxon>Fungi</taxon>
        <taxon>Dikarya</taxon>
        <taxon>Basidiomycota</taxon>
        <taxon>Agaricomycotina</taxon>
        <taxon>Agaricomycetes</taxon>
        <taxon>Cantharellales</taxon>
        <taxon>Tulasnellaceae</taxon>
        <taxon>Tulasnella</taxon>
    </lineage>
</organism>
<feature type="compositionally biased region" description="Polar residues" evidence="1">
    <location>
        <begin position="206"/>
        <end position="224"/>
    </location>
</feature>
<dbReference type="Proteomes" id="UP000054248">
    <property type="component" value="Unassembled WGS sequence"/>
</dbReference>
<feature type="compositionally biased region" description="Low complexity" evidence="1">
    <location>
        <begin position="1275"/>
        <end position="1288"/>
    </location>
</feature>
<feature type="compositionally biased region" description="Basic and acidic residues" evidence="1">
    <location>
        <begin position="489"/>
        <end position="510"/>
    </location>
</feature>
<protein>
    <recommendedName>
        <fullName evidence="4">PH domain-containing protein</fullName>
    </recommendedName>
</protein>
<accession>A0A0C3QGC3</accession>
<evidence type="ECO:0000313" key="3">
    <source>
        <dbReference type="Proteomes" id="UP000054248"/>
    </source>
</evidence>
<feature type="compositionally biased region" description="Polar residues" evidence="1">
    <location>
        <begin position="713"/>
        <end position="725"/>
    </location>
</feature>
<feature type="compositionally biased region" description="Polar residues" evidence="1">
    <location>
        <begin position="1"/>
        <end position="19"/>
    </location>
</feature>
<feature type="compositionally biased region" description="Basic and acidic residues" evidence="1">
    <location>
        <begin position="184"/>
        <end position="201"/>
    </location>
</feature>
<feature type="compositionally biased region" description="Low complexity" evidence="1">
    <location>
        <begin position="733"/>
        <end position="748"/>
    </location>
</feature>
<gene>
    <name evidence="2" type="ORF">M407DRAFT_26051</name>
</gene>
<feature type="compositionally biased region" description="Polar residues" evidence="1">
    <location>
        <begin position="44"/>
        <end position="59"/>
    </location>
</feature>
<dbReference type="PANTHER" id="PTHR24216:SF65">
    <property type="entry name" value="PAXILLIN-LIKE PROTEIN 1"/>
    <property type="match status" value="1"/>
</dbReference>
<name>A0A0C3QGC3_9AGAM</name>
<feature type="compositionally biased region" description="Low complexity" evidence="1">
    <location>
        <begin position="795"/>
        <end position="808"/>
    </location>
</feature>
<feature type="region of interest" description="Disordered" evidence="1">
    <location>
        <begin position="686"/>
        <end position="821"/>
    </location>
</feature>
<feature type="compositionally biased region" description="Pro residues" evidence="1">
    <location>
        <begin position="391"/>
        <end position="409"/>
    </location>
</feature>
<feature type="compositionally biased region" description="Low complexity" evidence="1">
    <location>
        <begin position="686"/>
        <end position="709"/>
    </location>
</feature>
<feature type="region of interest" description="Disordered" evidence="1">
    <location>
        <begin position="986"/>
        <end position="1204"/>
    </location>
</feature>
<feature type="compositionally biased region" description="Polar residues" evidence="1">
    <location>
        <begin position="1163"/>
        <end position="1181"/>
    </location>
</feature>
<evidence type="ECO:0000256" key="1">
    <source>
        <dbReference type="SAM" id="MobiDB-lite"/>
    </source>
</evidence>
<feature type="region of interest" description="Disordered" evidence="1">
    <location>
        <begin position="1259"/>
        <end position="1314"/>
    </location>
</feature>
<dbReference type="OrthoDB" id="3225203at2759"/>
<keyword evidence="3" id="KW-1185">Reference proteome</keyword>
<feature type="region of interest" description="Disordered" evidence="1">
    <location>
        <begin position="110"/>
        <end position="284"/>
    </location>
</feature>
<feature type="region of interest" description="Disordered" evidence="1">
    <location>
        <begin position="1"/>
        <end position="60"/>
    </location>
</feature>
<feature type="compositionally biased region" description="Polar residues" evidence="1">
    <location>
        <begin position="777"/>
        <end position="794"/>
    </location>
</feature>
<feature type="compositionally biased region" description="Polar residues" evidence="1">
    <location>
        <begin position="1032"/>
        <end position="1047"/>
    </location>
</feature>
<evidence type="ECO:0000313" key="2">
    <source>
        <dbReference type="EMBL" id="KIO24529.1"/>
    </source>
</evidence>
<sequence length="1314" mass="141542">MSASDSTQNPVPGSISTSQSLALSPTPASAAARSPRSPTRSATMPITPSGTPTRVQAPTKTKKDILLPIACRFLPMDQWMTTYVRRSWGVNEAKIILLARCAHPSKPFPPPFIDGFPTQDSQPPLEYSPEPQVLDIPPQGPDAELPASAEPDHSGRQPGPSARPVAESQHAPETLQNSTSPRGLAEEVRTPTSPEAHKGDGDEQSDLSYLRSSPGTRPGSSKSNRSPRRMQGGTMSMSGIDGHFLHSQSSHQADAMRFSPEVSIQSVEPAPPGPIPQRRRNARADPTKQAAYHHYKALLEKTGKTLNADQYILWSYSTGQMIEGHLTLHSACIRPGEMIEIQRKSRHVTLPRPTYAQPYFEVNATVYFAKEKDLDATPVPPSTATFSPVRAFPPPLPLPRTVPPSPAPKFKPKLEARGPTTSRTAHIIELPPHPDEAGPVSHRPSRGESLYHVESLPGPRPPDNEHTPRRKPRRSVSAHFTLGSSRAFDNTKDDERDRWKGKEKETSERRVLEGGLLPPSISDTLFGTALPGIGVASTPDRESAKARKAKKKAEKEARETLEHLRNPGNWKDRVVMVKDGTLWVIKEEAGNSQSPLVYGLSSLLSVEEAGIPEGLNAASHSDDGFKKSIRLRFRVNPQDLYGKSHSTGAAKVVVYVYIHIAQASIHEHLLRVLFCFLKGGTVPPTTPSPVGTSHPPAPIPIATGTATAASRGISPTDQYANSPTSDVLHHRSSVSLSSSFSSINSQSSHGDSDNARPKKKRSLGRLRENLSRKISSEQRSALTGSSNATLQRAMTGSSETLSSSLGSEVLYSQSPTSSPLRERRMSLRTAMKMGPERSEERRIEPPFIVWRERLMKSCIRAGIGEAKLRRTQKGGKSVVHGPWQTDGAGYYHHSFYGSDADDSDPEDVLPALRPVWTPQKRCLNGTIITGEVKSGRAPYSEFEWERWRTDFAFTNARDYDANRYGVPQQAVWSPSATDDAVLYGGRRGSLVPHDDQEGSPAVSSKGKLVKPSPPSLAGPMLTIAGSLIPGRTRSQSVQAMSLRSPTASPGPRVPPEPEFSLASPLTPSSSSSFIPPSPSALFHRPKPAKSQSDFSVSRSRSTTISATSQGGPVAASTISQPPHYAAPSLSTPIPGPYVQTPQPRATRARTEIHEEPESDDSGKSQVSLRSALSLPGQSTSAGLGLVPPSPALSHATTSQVSNRWSQMSEAQMVNAHRIDMGAVMGNTALASARAIATMSGMNPISDAGVRAMQGQPIGLGLGSSHSTSREVSRTSSPAASPAPSVASSMGPEPKRREKFSIAGRIMANRKKPGS</sequence>
<feature type="compositionally biased region" description="Polar residues" evidence="1">
    <location>
        <begin position="810"/>
        <end position="819"/>
    </location>
</feature>
<dbReference type="PANTHER" id="PTHR24216">
    <property type="entry name" value="PAXILLIN-RELATED"/>
    <property type="match status" value="1"/>
</dbReference>
<reference evidence="2 3" key="1">
    <citation type="submission" date="2014-04" db="EMBL/GenBank/DDBJ databases">
        <authorList>
            <consortium name="DOE Joint Genome Institute"/>
            <person name="Kuo A."/>
            <person name="Girlanda M."/>
            <person name="Perotto S."/>
            <person name="Kohler A."/>
            <person name="Nagy L.G."/>
            <person name="Floudas D."/>
            <person name="Copeland A."/>
            <person name="Barry K.W."/>
            <person name="Cichocki N."/>
            <person name="Veneault-Fourrey C."/>
            <person name="LaButti K."/>
            <person name="Lindquist E.A."/>
            <person name="Lipzen A."/>
            <person name="Lundell T."/>
            <person name="Morin E."/>
            <person name="Murat C."/>
            <person name="Sun H."/>
            <person name="Tunlid A."/>
            <person name="Henrissat B."/>
            <person name="Grigoriev I.V."/>
            <person name="Hibbett D.S."/>
            <person name="Martin F."/>
            <person name="Nordberg H.P."/>
            <person name="Cantor M.N."/>
            <person name="Hua S.X."/>
        </authorList>
    </citation>
    <scope>NUCLEOTIDE SEQUENCE [LARGE SCALE GENOMIC DNA]</scope>
    <source>
        <strain evidence="2 3">MUT 4182</strain>
    </source>
</reference>
<proteinExistence type="predicted"/>
<dbReference type="EMBL" id="KN823059">
    <property type="protein sequence ID" value="KIO24529.1"/>
    <property type="molecule type" value="Genomic_DNA"/>
</dbReference>
<feature type="compositionally biased region" description="Low complexity" evidence="1">
    <location>
        <begin position="20"/>
        <end position="43"/>
    </location>
</feature>
<feature type="compositionally biased region" description="Low complexity" evidence="1">
    <location>
        <begin position="1090"/>
        <end position="1108"/>
    </location>
</feature>
<feature type="compositionally biased region" description="Polar residues" evidence="1">
    <location>
        <begin position="1194"/>
        <end position="1204"/>
    </location>
</feature>
<feature type="region of interest" description="Disordered" evidence="1">
    <location>
        <begin position="379"/>
        <end position="510"/>
    </location>
</feature>
<dbReference type="HOGENOM" id="CLU_260444_0_0_1"/>